<feature type="region of interest" description="Disordered" evidence="5">
    <location>
        <begin position="1"/>
        <end position="59"/>
    </location>
</feature>
<evidence type="ECO:0000256" key="3">
    <source>
        <dbReference type="ARBA" id="ARBA00022842"/>
    </source>
</evidence>
<evidence type="ECO:0000256" key="4">
    <source>
        <dbReference type="RuleBase" id="RU363018"/>
    </source>
</evidence>
<dbReference type="InterPro" id="IPR036424">
    <property type="entry name" value="UPP_synth-like_sf"/>
</dbReference>
<dbReference type="PANTHER" id="PTHR10291:SF43">
    <property type="entry name" value="DEHYDRODOLICHYL DIPHOSPHATE SYNTHASE COMPLEX SUBUNIT DHDDS"/>
    <property type="match status" value="1"/>
</dbReference>
<dbReference type="InterPro" id="IPR018520">
    <property type="entry name" value="UPP_synth-like_CS"/>
</dbReference>
<dbReference type="GO" id="GO:0005783">
    <property type="term" value="C:endoplasmic reticulum"/>
    <property type="evidence" value="ECO:0007669"/>
    <property type="project" value="TreeGrafter"/>
</dbReference>
<dbReference type="GO" id="GO:0016094">
    <property type="term" value="P:polyprenol biosynthetic process"/>
    <property type="evidence" value="ECO:0007669"/>
    <property type="project" value="TreeGrafter"/>
</dbReference>
<evidence type="ECO:0000256" key="2">
    <source>
        <dbReference type="ARBA" id="ARBA00022679"/>
    </source>
</evidence>
<gene>
    <name evidence="6" type="ORF">DFA_08567</name>
</gene>
<dbReference type="KEGG" id="dfa:DFA_08567"/>
<dbReference type="AlphaFoldDB" id="F4Q307"/>
<dbReference type="FunFam" id="3.40.1180.10:FF:000005">
    <property type="entry name" value="Alkyl transferase"/>
    <property type="match status" value="1"/>
</dbReference>
<dbReference type="PANTHER" id="PTHR10291">
    <property type="entry name" value="DEHYDRODOLICHYL DIPHOSPHATE SYNTHASE FAMILY MEMBER"/>
    <property type="match status" value="1"/>
</dbReference>
<accession>F4Q307</accession>
<dbReference type="OMA" id="MTWQTSK"/>
<keyword evidence="7" id="KW-1185">Reference proteome</keyword>
<dbReference type="RefSeq" id="XP_004356055.1">
    <property type="nucleotide sequence ID" value="XM_004356002.1"/>
</dbReference>
<dbReference type="CDD" id="cd00475">
    <property type="entry name" value="Cis_IPPS"/>
    <property type="match status" value="1"/>
</dbReference>
<dbReference type="NCBIfam" id="TIGR00055">
    <property type="entry name" value="uppS"/>
    <property type="match status" value="1"/>
</dbReference>
<dbReference type="Proteomes" id="UP000007797">
    <property type="component" value="Unassembled WGS sequence"/>
</dbReference>
<dbReference type="EC" id="2.5.1.-" evidence="4"/>
<dbReference type="GO" id="GO:0045547">
    <property type="term" value="F:ditrans,polycis-polyprenyl diphosphate synthase [(2E,6E)-farnesyl diphosphate specific] activity"/>
    <property type="evidence" value="ECO:0007669"/>
    <property type="project" value="TreeGrafter"/>
</dbReference>
<reference evidence="7" key="1">
    <citation type="journal article" date="2011" name="Genome Res.">
        <title>Phylogeny-wide analysis of social amoeba genomes highlights ancient origins for complex intercellular communication.</title>
        <authorList>
            <person name="Heidel A.J."/>
            <person name="Lawal H.M."/>
            <person name="Felder M."/>
            <person name="Schilde C."/>
            <person name="Helps N.R."/>
            <person name="Tunggal B."/>
            <person name="Rivero F."/>
            <person name="John U."/>
            <person name="Schleicher M."/>
            <person name="Eichinger L."/>
            <person name="Platzer M."/>
            <person name="Noegel A.A."/>
            <person name="Schaap P."/>
            <person name="Gloeckner G."/>
        </authorList>
    </citation>
    <scope>NUCLEOTIDE SEQUENCE [LARGE SCALE GENOMIC DNA]</scope>
    <source>
        <strain evidence="7">SH3</strain>
    </source>
</reference>
<comment type="similarity">
    <text evidence="1 4">Belongs to the UPP synthase family.</text>
</comment>
<dbReference type="GeneID" id="14868758"/>
<dbReference type="HAMAP" id="MF_01139">
    <property type="entry name" value="ISPT"/>
    <property type="match status" value="1"/>
</dbReference>
<dbReference type="PROSITE" id="PS01066">
    <property type="entry name" value="UPP_SYNTHASE"/>
    <property type="match status" value="1"/>
</dbReference>
<dbReference type="OrthoDB" id="4173905at2759"/>
<dbReference type="SUPFAM" id="SSF64005">
    <property type="entry name" value="Undecaprenyl diphosphate synthase"/>
    <property type="match status" value="1"/>
</dbReference>
<evidence type="ECO:0000256" key="1">
    <source>
        <dbReference type="ARBA" id="ARBA00005432"/>
    </source>
</evidence>
<proteinExistence type="inferred from homology"/>
<dbReference type="EMBL" id="GL883021">
    <property type="protein sequence ID" value="EGG17571.1"/>
    <property type="molecule type" value="Genomic_DNA"/>
</dbReference>
<keyword evidence="3" id="KW-0460">Magnesium</keyword>
<sequence length="383" mass="44706">MSSTTKKKNKPSLIIQHNTIDQKSNRVVESNTKSEKEKKQDTSTSTTTTTDLSTTTTTTSTNIQQLQEAVIEETGEISSLSLFQKAYRYLGDWIYLTNFNFFCNLLRYGPIPKHIGVIMDGNRRFARKLHIETSEGHKLGFTKMLDLCQWGLALGVEIISVYAFSIENFKRPKQEVEYLMDLANKKFEEMISKTHKLQKMGIRIRVVGDLSYIPEKTKSILARAVLATQHNTRALLNVCMSYTSHNEMLHSMNTISNAVKDNVLLPEDINQELFEKCLYIPDDLDILVRTSGEYRLSDFMLWQTCFSGTNFLNVLWPDFSSFHFFYIIFLYQSNYQEIQKQRKKHLIDDNLKQEQIDRVKAFQNKLEQQHQEFLQEWANKHFD</sequence>
<feature type="compositionally biased region" description="Polar residues" evidence="5">
    <location>
        <begin position="15"/>
        <end position="31"/>
    </location>
</feature>
<feature type="compositionally biased region" description="Low complexity" evidence="5">
    <location>
        <begin position="42"/>
        <end position="59"/>
    </location>
</feature>
<dbReference type="Gene3D" id="3.40.1180.10">
    <property type="entry name" value="Decaprenyl diphosphate synthase-like"/>
    <property type="match status" value="1"/>
</dbReference>
<keyword evidence="2 4" id="KW-0808">Transferase</keyword>
<protein>
    <recommendedName>
        <fullName evidence="4">Alkyl transferase</fullName>
        <ecNumber evidence="4">2.5.1.-</ecNumber>
    </recommendedName>
</protein>
<evidence type="ECO:0000256" key="5">
    <source>
        <dbReference type="SAM" id="MobiDB-lite"/>
    </source>
</evidence>
<dbReference type="Pfam" id="PF01255">
    <property type="entry name" value="Prenyltransf"/>
    <property type="match status" value="1"/>
</dbReference>
<feature type="compositionally biased region" description="Basic residues" evidence="5">
    <location>
        <begin position="1"/>
        <end position="10"/>
    </location>
</feature>
<evidence type="ECO:0000313" key="6">
    <source>
        <dbReference type="EMBL" id="EGG17571.1"/>
    </source>
</evidence>
<organism evidence="6 7">
    <name type="scientific">Cavenderia fasciculata</name>
    <name type="common">Slime mold</name>
    <name type="synonym">Dictyostelium fasciculatum</name>
    <dbReference type="NCBI Taxonomy" id="261658"/>
    <lineage>
        <taxon>Eukaryota</taxon>
        <taxon>Amoebozoa</taxon>
        <taxon>Evosea</taxon>
        <taxon>Eumycetozoa</taxon>
        <taxon>Dictyostelia</taxon>
        <taxon>Acytosteliales</taxon>
        <taxon>Cavenderiaceae</taxon>
        <taxon>Cavenderia</taxon>
    </lineage>
</organism>
<dbReference type="STRING" id="1054147.F4Q307"/>
<dbReference type="InterPro" id="IPR001441">
    <property type="entry name" value="UPP_synth-like"/>
</dbReference>
<name>F4Q307_CACFS</name>
<evidence type="ECO:0000313" key="7">
    <source>
        <dbReference type="Proteomes" id="UP000007797"/>
    </source>
</evidence>
<feature type="compositionally biased region" description="Basic and acidic residues" evidence="5">
    <location>
        <begin position="32"/>
        <end position="41"/>
    </location>
</feature>